<protein>
    <submittedName>
        <fullName evidence="3">Uncharacterized protein</fullName>
    </submittedName>
</protein>
<feature type="chain" id="PRO_5007284678" evidence="2">
    <location>
        <begin position="32"/>
        <end position="165"/>
    </location>
</feature>
<reference evidence="3" key="1">
    <citation type="journal article" date="2016" name="Ticks Tick Borne Dis.">
        <title>De novo assembly and annotation of the salivary gland transcriptome of Rhipicephalus appendiculatus male and female ticks during blood feeding.</title>
        <authorList>
            <person name="de Castro M.H."/>
            <person name="de Klerk D."/>
            <person name="Pienaar R."/>
            <person name="Latif A.A."/>
            <person name="Rees D.J."/>
            <person name="Mans B.J."/>
        </authorList>
    </citation>
    <scope>NUCLEOTIDE SEQUENCE</scope>
    <source>
        <tissue evidence="3">Salivary glands</tissue>
    </source>
</reference>
<evidence type="ECO:0000256" key="1">
    <source>
        <dbReference type="SAM" id="MobiDB-lite"/>
    </source>
</evidence>
<name>A0A131YDH3_RHIAP</name>
<dbReference type="EMBL" id="GEDV01011183">
    <property type="protein sequence ID" value="JAP77374.1"/>
    <property type="molecule type" value="Transcribed_RNA"/>
</dbReference>
<feature type="region of interest" description="Disordered" evidence="1">
    <location>
        <begin position="33"/>
        <end position="165"/>
    </location>
</feature>
<feature type="signal peptide" evidence="2">
    <location>
        <begin position="1"/>
        <end position="31"/>
    </location>
</feature>
<evidence type="ECO:0000256" key="2">
    <source>
        <dbReference type="SAM" id="SignalP"/>
    </source>
</evidence>
<proteinExistence type="predicted"/>
<feature type="compositionally biased region" description="Basic and acidic residues" evidence="1">
    <location>
        <begin position="69"/>
        <end position="82"/>
    </location>
</feature>
<feature type="compositionally biased region" description="Basic residues" evidence="1">
    <location>
        <begin position="152"/>
        <end position="165"/>
    </location>
</feature>
<accession>A0A131YDH3</accession>
<organism evidence="3">
    <name type="scientific">Rhipicephalus appendiculatus</name>
    <name type="common">Brown ear tick</name>
    <dbReference type="NCBI Taxonomy" id="34631"/>
    <lineage>
        <taxon>Eukaryota</taxon>
        <taxon>Metazoa</taxon>
        <taxon>Ecdysozoa</taxon>
        <taxon>Arthropoda</taxon>
        <taxon>Chelicerata</taxon>
        <taxon>Arachnida</taxon>
        <taxon>Acari</taxon>
        <taxon>Parasitiformes</taxon>
        <taxon>Ixodida</taxon>
        <taxon>Ixodoidea</taxon>
        <taxon>Ixodidae</taxon>
        <taxon>Rhipicephalinae</taxon>
        <taxon>Rhipicephalus</taxon>
        <taxon>Rhipicephalus</taxon>
    </lineage>
</organism>
<feature type="compositionally biased region" description="Polar residues" evidence="1">
    <location>
        <begin position="104"/>
        <end position="114"/>
    </location>
</feature>
<sequence length="165" mass="18475">MTRVCRPKCLIILGVFSVLLTFEHAPSFARAGNIPSSGSHHDDHHQPHRPAGLSKGPKRLPPTPPDPSLKPKLDHGPPDPHRDRKPKGPKAQRPPVATPRKSKLNQGSHDSTTPTPAPRRNRKGMSHRSPPPLPQHPRHLQRQKSPLPQRNSPRRLPPRGWKRVM</sequence>
<keyword evidence="2" id="KW-0732">Signal</keyword>
<feature type="compositionally biased region" description="Pro residues" evidence="1">
    <location>
        <begin position="59"/>
        <end position="68"/>
    </location>
</feature>
<dbReference type="AlphaFoldDB" id="A0A131YDH3"/>
<evidence type="ECO:0000313" key="3">
    <source>
        <dbReference type="EMBL" id="JAP77374.1"/>
    </source>
</evidence>